<organism evidence="1 2">
    <name type="scientific">Actinoplanes digitatis</name>
    <dbReference type="NCBI Taxonomy" id="1868"/>
    <lineage>
        <taxon>Bacteria</taxon>
        <taxon>Bacillati</taxon>
        <taxon>Actinomycetota</taxon>
        <taxon>Actinomycetes</taxon>
        <taxon>Micromonosporales</taxon>
        <taxon>Micromonosporaceae</taxon>
        <taxon>Actinoplanes</taxon>
    </lineage>
</organism>
<keyword evidence="1" id="KW-0378">Hydrolase</keyword>
<reference evidence="1 2" key="1">
    <citation type="submission" date="2020-08" db="EMBL/GenBank/DDBJ databases">
        <title>Sequencing the genomes of 1000 actinobacteria strains.</title>
        <authorList>
            <person name="Klenk H.-P."/>
        </authorList>
    </citation>
    <scope>NUCLEOTIDE SEQUENCE [LARGE SCALE GENOMIC DNA]</scope>
    <source>
        <strain evidence="1 2">DSM 43149</strain>
    </source>
</reference>
<protein>
    <submittedName>
        <fullName evidence="1">D-alanyl-D-alanine carboxypeptidase</fullName>
        <ecNumber evidence="1">3.4.16.4</ecNumber>
    </submittedName>
</protein>
<accession>A0A7W7HZ14</accession>
<dbReference type="EMBL" id="JACHNH010000001">
    <property type="protein sequence ID" value="MBB4763316.1"/>
    <property type="molecule type" value="Genomic_DNA"/>
</dbReference>
<name>A0A7W7HZ14_9ACTN</name>
<dbReference type="EC" id="3.4.16.4" evidence="1"/>
<dbReference type="Gene3D" id="1.10.1780.10">
    <property type="entry name" value="Clp, N-terminal domain"/>
    <property type="match status" value="1"/>
</dbReference>
<keyword evidence="1" id="KW-0645">Protease</keyword>
<dbReference type="RefSeq" id="WP_184994654.1">
    <property type="nucleotide sequence ID" value="NZ_BOMK01000010.1"/>
</dbReference>
<sequence length="157" mass="16063">MSSFDDYLPAIIAAAEAEARAEGSVTVEAHHLLLAIARDGSPALAAARLDHAAVRAALDDEFARSLAAAGVRVDGGIPGATPLPVGSPQLGATAKAALERGFSQAQRKRDCRPGHVLLGVLLTPVGTVPRALEFAGVDRAGLAEDVRREIAGGGDDR</sequence>
<keyword evidence="2" id="KW-1185">Reference proteome</keyword>
<dbReference type="AlphaFoldDB" id="A0A7W7HZ14"/>
<gene>
    <name evidence="1" type="ORF">BJ971_003872</name>
</gene>
<evidence type="ECO:0000313" key="1">
    <source>
        <dbReference type="EMBL" id="MBB4763316.1"/>
    </source>
</evidence>
<evidence type="ECO:0000313" key="2">
    <source>
        <dbReference type="Proteomes" id="UP000578112"/>
    </source>
</evidence>
<comment type="caution">
    <text evidence="1">The sequence shown here is derived from an EMBL/GenBank/DDBJ whole genome shotgun (WGS) entry which is preliminary data.</text>
</comment>
<dbReference type="Proteomes" id="UP000578112">
    <property type="component" value="Unassembled WGS sequence"/>
</dbReference>
<keyword evidence="1" id="KW-0121">Carboxypeptidase</keyword>
<dbReference type="GO" id="GO:0009002">
    <property type="term" value="F:serine-type D-Ala-D-Ala carboxypeptidase activity"/>
    <property type="evidence" value="ECO:0007669"/>
    <property type="project" value="UniProtKB-EC"/>
</dbReference>
<proteinExistence type="predicted"/>
<dbReference type="InterPro" id="IPR036628">
    <property type="entry name" value="Clp_N_dom_sf"/>
</dbReference>